<feature type="transmembrane region" description="Helical" evidence="3">
    <location>
        <begin position="238"/>
        <end position="255"/>
    </location>
</feature>
<reference evidence="6 7" key="1">
    <citation type="submission" date="2024-01" db="EMBL/GenBank/DDBJ databases">
        <title>Genome assemblies of Stephania.</title>
        <authorList>
            <person name="Yang L."/>
        </authorList>
    </citation>
    <scope>NUCLEOTIDE SEQUENCE [LARGE SCALE GENOMIC DNA]</scope>
    <source>
        <strain evidence="6">YNDBR</strain>
        <tissue evidence="6">Leaf</tissue>
    </source>
</reference>
<feature type="signal peptide" evidence="4">
    <location>
        <begin position="1"/>
        <end position="29"/>
    </location>
</feature>
<dbReference type="Pfam" id="PF03024">
    <property type="entry name" value="Folate_rec"/>
    <property type="match status" value="1"/>
</dbReference>
<evidence type="ECO:0000313" key="6">
    <source>
        <dbReference type="EMBL" id="KAK9141786.1"/>
    </source>
</evidence>
<sequence>MRSDDATMRSAVAQLLLLLFNLLITSSTGKSNGVCVSPGGRFPKFSSEGKPPRKVTKGPRDLTLCRVFRKSTCCDVVHTHQALLSVRRLGSVGEANQECLDLWELLECSICDPHVGVQPGLPRICASFCDKVFNACSNAFFSMDARSQVLSPCGLSDALCGRVSEWVSNGTELCQLAGFAVEHYDKSGQEPSCYGGAASLDLIAASWRDSKYASEAENLGMFEDFNRWAKEMPFSERVSWAIGGMVLTAGLLFISKRRGHKQRQKHAAILRTARKMEAKMYQQPSASERNRKLVGR</sequence>
<keyword evidence="7" id="KW-1185">Reference proteome</keyword>
<organism evidence="6 7">
    <name type="scientific">Stephania yunnanensis</name>
    <dbReference type="NCBI Taxonomy" id="152371"/>
    <lineage>
        <taxon>Eukaryota</taxon>
        <taxon>Viridiplantae</taxon>
        <taxon>Streptophyta</taxon>
        <taxon>Embryophyta</taxon>
        <taxon>Tracheophyta</taxon>
        <taxon>Spermatophyta</taxon>
        <taxon>Magnoliopsida</taxon>
        <taxon>Ranunculales</taxon>
        <taxon>Menispermaceae</taxon>
        <taxon>Menispermoideae</taxon>
        <taxon>Cissampelideae</taxon>
        <taxon>Stephania</taxon>
    </lineage>
</organism>
<dbReference type="InterPro" id="IPR053305">
    <property type="entry name" value="Folate-binding_rcpt-like"/>
</dbReference>
<comment type="caution">
    <text evidence="6">The sequence shown here is derived from an EMBL/GenBank/DDBJ whole genome shotgun (WGS) entry which is preliminary data.</text>
</comment>
<evidence type="ECO:0000256" key="2">
    <source>
        <dbReference type="ARBA" id="ARBA00023157"/>
    </source>
</evidence>
<dbReference type="PANTHER" id="PTHR37390">
    <property type="entry name" value="OS02G0592500 PROTEIN"/>
    <property type="match status" value="1"/>
</dbReference>
<keyword evidence="1 4" id="KW-0732">Signal</keyword>
<name>A0AAP0JX23_9MAGN</name>
<evidence type="ECO:0000259" key="5">
    <source>
        <dbReference type="Pfam" id="PF03024"/>
    </source>
</evidence>
<keyword evidence="3" id="KW-0812">Transmembrane</keyword>
<evidence type="ECO:0000313" key="7">
    <source>
        <dbReference type="Proteomes" id="UP001420932"/>
    </source>
</evidence>
<dbReference type="Proteomes" id="UP001420932">
    <property type="component" value="Unassembled WGS sequence"/>
</dbReference>
<protein>
    <recommendedName>
        <fullName evidence="5">Folate receptor-like domain-containing protein</fullName>
    </recommendedName>
</protein>
<evidence type="ECO:0000256" key="1">
    <source>
        <dbReference type="ARBA" id="ARBA00022729"/>
    </source>
</evidence>
<keyword evidence="3" id="KW-1133">Transmembrane helix</keyword>
<feature type="chain" id="PRO_5042836922" description="Folate receptor-like domain-containing protein" evidence="4">
    <location>
        <begin position="30"/>
        <end position="296"/>
    </location>
</feature>
<keyword evidence="2" id="KW-1015">Disulfide bond</keyword>
<dbReference type="AlphaFoldDB" id="A0AAP0JX23"/>
<dbReference type="PANTHER" id="PTHR37390:SF1">
    <property type="entry name" value="FOLATE-BINDING PROTEIN 1"/>
    <property type="match status" value="1"/>
</dbReference>
<evidence type="ECO:0000256" key="3">
    <source>
        <dbReference type="SAM" id="Phobius"/>
    </source>
</evidence>
<feature type="domain" description="Folate receptor-like" evidence="5">
    <location>
        <begin position="56"/>
        <end position="178"/>
    </location>
</feature>
<evidence type="ECO:0000256" key="4">
    <source>
        <dbReference type="SAM" id="SignalP"/>
    </source>
</evidence>
<gene>
    <name evidence="6" type="ORF">Syun_011186</name>
</gene>
<dbReference type="EMBL" id="JBBNAF010000005">
    <property type="protein sequence ID" value="KAK9141786.1"/>
    <property type="molecule type" value="Genomic_DNA"/>
</dbReference>
<proteinExistence type="predicted"/>
<keyword evidence="3" id="KW-0472">Membrane</keyword>
<accession>A0AAP0JX23</accession>
<dbReference type="InterPro" id="IPR018143">
    <property type="entry name" value="Folate_rcpt-like"/>
</dbReference>